<organism evidence="8 9">
    <name type="scientific">Gekko japonicus</name>
    <name type="common">Schlegel's Japanese gecko</name>
    <dbReference type="NCBI Taxonomy" id="146911"/>
    <lineage>
        <taxon>Eukaryota</taxon>
        <taxon>Metazoa</taxon>
        <taxon>Chordata</taxon>
        <taxon>Craniata</taxon>
        <taxon>Vertebrata</taxon>
        <taxon>Euteleostomi</taxon>
        <taxon>Lepidosauria</taxon>
        <taxon>Squamata</taxon>
        <taxon>Bifurcata</taxon>
        <taxon>Gekkota</taxon>
        <taxon>Gekkonidae</taxon>
        <taxon>Gekkoninae</taxon>
        <taxon>Gekko</taxon>
    </lineage>
</organism>
<dbReference type="InterPro" id="IPR007237">
    <property type="entry name" value="CD20-like"/>
</dbReference>
<gene>
    <name evidence="9" type="primary">LOC107109591</name>
</gene>
<feature type="transmembrane region" description="Helical" evidence="7">
    <location>
        <begin position="171"/>
        <end position="195"/>
    </location>
</feature>
<dbReference type="Proteomes" id="UP000694871">
    <property type="component" value="Unplaced"/>
</dbReference>
<keyword evidence="5 7" id="KW-0472">Membrane</keyword>
<evidence type="ECO:0000256" key="3">
    <source>
        <dbReference type="ARBA" id="ARBA00022692"/>
    </source>
</evidence>
<dbReference type="RefSeq" id="XP_015265742.1">
    <property type="nucleotide sequence ID" value="XM_015410256.1"/>
</dbReference>
<evidence type="ECO:0000256" key="7">
    <source>
        <dbReference type="SAM" id="Phobius"/>
    </source>
</evidence>
<evidence type="ECO:0000313" key="9">
    <source>
        <dbReference type="RefSeq" id="XP_015265742.1"/>
    </source>
</evidence>
<keyword evidence="4 7" id="KW-1133">Transmembrane helix</keyword>
<feature type="compositionally biased region" description="Low complexity" evidence="6">
    <location>
        <begin position="7"/>
        <end position="20"/>
    </location>
</feature>
<evidence type="ECO:0000256" key="1">
    <source>
        <dbReference type="ARBA" id="ARBA00004141"/>
    </source>
</evidence>
<comment type="similarity">
    <text evidence="2">Belongs to the MS4A family.</text>
</comment>
<keyword evidence="8" id="KW-1185">Reference proteome</keyword>
<name>A0ABM1JWA5_GEKJA</name>
<comment type="subcellular location">
    <subcellularLocation>
        <location evidence="1">Membrane</location>
        <topology evidence="1">Multi-pass membrane protein</topology>
    </subcellularLocation>
</comment>
<dbReference type="PANTHER" id="PTHR23320">
    <property type="entry name" value="MEMBRANE-SPANNING 4-DOMAINS SUBFAMILY A MS4A -RELATED"/>
    <property type="match status" value="1"/>
</dbReference>
<reference evidence="9" key="1">
    <citation type="submission" date="2025-08" db="UniProtKB">
        <authorList>
            <consortium name="RefSeq"/>
        </authorList>
    </citation>
    <scope>IDENTIFICATION</scope>
</reference>
<protein>
    <submittedName>
        <fullName evidence="9">Membrane-spanning 4-domains subfamily A member 15-like</fullName>
    </submittedName>
</protein>
<evidence type="ECO:0000256" key="6">
    <source>
        <dbReference type="SAM" id="MobiDB-lite"/>
    </source>
</evidence>
<feature type="transmembrane region" description="Helical" evidence="7">
    <location>
        <begin position="111"/>
        <end position="132"/>
    </location>
</feature>
<dbReference type="Pfam" id="PF04103">
    <property type="entry name" value="CD20"/>
    <property type="match status" value="1"/>
</dbReference>
<sequence>MDPESSGGILPTQTGPQQPQLLADAGMRPSKSGPLKRFYKGEPLALGITQILIGILLMAFGIMINFLGGSYRPPYTQLRIPCWTGPLFIVSGSLSVAAAKNPKIPLVKGMLGVNVASAVAAGIGLLFFATSMDEFLPWAHRWDRGCSNLNRETYKLCYEANVIIWNIESGVMMILLVFTIIELGLAITTAAFGCATVCRDTYNEQVVVIYQNTAQDNTVRFPAAGGDAETV</sequence>
<keyword evidence="3 7" id="KW-0812">Transmembrane</keyword>
<evidence type="ECO:0000256" key="2">
    <source>
        <dbReference type="ARBA" id="ARBA00009565"/>
    </source>
</evidence>
<dbReference type="InterPro" id="IPR030417">
    <property type="entry name" value="MS4A"/>
</dbReference>
<feature type="region of interest" description="Disordered" evidence="6">
    <location>
        <begin position="1"/>
        <end position="20"/>
    </location>
</feature>
<evidence type="ECO:0000256" key="4">
    <source>
        <dbReference type="ARBA" id="ARBA00022989"/>
    </source>
</evidence>
<feature type="transmembrane region" description="Helical" evidence="7">
    <location>
        <begin position="44"/>
        <end position="66"/>
    </location>
</feature>
<evidence type="ECO:0000256" key="5">
    <source>
        <dbReference type="ARBA" id="ARBA00023136"/>
    </source>
</evidence>
<accession>A0ABM1JWA5</accession>
<proteinExistence type="inferred from homology"/>
<evidence type="ECO:0000313" key="8">
    <source>
        <dbReference type="Proteomes" id="UP000694871"/>
    </source>
</evidence>
<dbReference type="PANTHER" id="PTHR23320:SF128">
    <property type="entry name" value="MEMBRANE-SPANNING 4-DOMAINS SUBFAMILY A MEMBER 4A"/>
    <property type="match status" value="1"/>
</dbReference>
<dbReference type="GeneID" id="107109591"/>